<dbReference type="EMBL" id="AABL01002672">
    <property type="protein sequence ID" value="EAA19755.1"/>
    <property type="molecule type" value="Genomic_DNA"/>
</dbReference>
<dbReference type="Proteomes" id="UP000008553">
    <property type="component" value="Unassembled WGS sequence"/>
</dbReference>
<dbReference type="PaxDb" id="73239-Q7R875"/>
<name>Q7R875_PLAYO</name>
<keyword evidence="2" id="KW-1185">Reference proteome</keyword>
<organism evidence="1 2">
    <name type="scientific">Plasmodium yoelii yoelii</name>
    <dbReference type="NCBI Taxonomy" id="73239"/>
    <lineage>
        <taxon>Eukaryota</taxon>
        <taxon>Sar</taxon>
        <taxon>Alveolata</taxon>
        <taxon>Apicomplexa</taxon>
        <taxon>Aconoidasida</taxon>
        <taxon>Haemosporida</taxon>
        <taxon>Plasmodiidae</taxon>
        <taxon>Plasmodium</taxon>
        <taxon>Plasmodium (Vinckeia)</taxon>
    </lineage>
</organism>
<evidence type="ECO:0000313" key="2">
    <source>
        <dbReference type="Proteomes" id="UP000008553"/>
    </source>
</evidence>
<reference evidence="1 2" key="1">
    <citation type="journal article" date="2002" name="Nature">
        <title>Genome sequence and comparative analysis of the model rodent malaria parasite Plasmodium yoelii yoelii.</title>
        <authorList>
            <person name="Carlton J.M."/>
            <person name="Angiuoli S.V."/>
            <person name="Suh B.B."/>
            <person name="Kooij T.W."/>
            <person name="Pertea M."/>
            <person name="Silva J.C."/>
            <person name="Ermolaeva M.D."/>
            <person name="Allen J.E."/>
            <person name="Selengut J.D."/>
            <person name="Koo H.L."/>
            <person name="Peterson J.D."/>
            <person name="Pop M."/>
            <person name="Kosack D.S."/>
            <person name="Shumway M.F."/>
            <person name="Bidwell S.L."/>
            <person name="Shallom S.J."/>
            <person name="van Aken S.E."/>
            <person name="Riedmuller S.B."/>
            <person name="Feldblyum T.V."/>
            <person name="Cho J.K."/>
            <person name="Quackenbush J."/>
            <person name="Sedegah M."/>
            <person name="Shoaibi A."/>
            <person name="Cummings L.M."/>
            <person name="Florens L."/>
            <person name="Yates J.R."/>
            <person name="Raine J.D."/>
            <person name="Sinden R.E."/>
            <person name="Harris M.A."/>
            <person name="Cunningham D.A."/>
            <person name="Preiser P.R."/>
            <person name="Bergman L.W."/>
            <person name="Vaidya A.B."/>
            <person name="van Lin L.H."/>
            <person name="Janse C.J."/>
            <person name="Waters A.P."/>
            <person name="Smith H.O."/>
            <person name="White O.R."/>
            <person name="Salzberg S.L."/>
            <person name="Venter J.C."/>
            <person name="Fraser C.M."/>
            <person name="Hoffman S.L."/>
            <person name="Gardner M.J."/>
            <person name="Carucci D.J."/>
        </authorList>
    </citation>
    <scope>NUCLEOTIDE SEQUENCE [LARGE SCALE GENOMIC DNA]</scope>
    <source>
        <strain evidence="1 2">17XNL</strain>
    </source>
</reference>
<gene>
    <name evidence="1" type="ORF">PY07348</name>
</gene>
<accession>Q7R875</accession>
<proteinExistence type="predicted"/>
<dbReference type="InParanoid" id="Q7R875"/>
<dbReference type="AlphaFoldDB" id="Q7R875"/>
<feature type="non-terminal residue" evidence="1">
    <location>
        <position position="1"/>
    </location>
</feature>
<evidence type="ECO:0000313" key="1">
    <source>
        <dbReference type="EMBL" id="EAA19755.1"/>
    </source>
</evidence>
<comment type="caution">
    <text evidence="1">The sequence shown here is derived from an EMBL/GenBank/DDBJ whole genome shotgun (WGS) entry which is preliminary data.</text>
</comment>
<protein>
    <submittedName>
        <fullName evidence="1">Uncharacterized protein</fullName>
    </submittedName>
</protein>
<sequence length="25" mass="2967">SHIVTILYIYLFNKLSKNQIILNMS</sequence>